<proteinExistence type="predicted"/>
<accession>A0AC11CK88</accession>
<name>A0AC11CK88_SHEEP</name>
<organism evidence="1">
    <name type="scientific">Ovis aries</name>
    <name type="common">Sheep</name>
    <dbReference type="NCBI Taxonomy" id="9940"/>
    <lineage>
        <taxon>Eukaryota</taxon>
        <taxon>Metazoa</taxon>
        <taxon>Chordata</taxon>
        <taxon>Craniata</taxon>
        <taxon>Vertebrata</taxon>
        <taxon>Euteleostomi</taxon>
        <taxon>Mammalia</taxon>
        <taxon>Eutheria</taxon>
        <taxon>Laurasiatheria</taxon>
        <taxon>Artiodactyla</taxon>
        <taxon>Ruminantia</taxon>
        <taxon>Pecora</taxon>
        <taxon>Bovidae</taxon>
        <taxon>Caprinae</taxon>
        <taxon>Ovis</taxon>
    </lineage>
</organism>
<reference evidence="1" key="1">
    <citation type="submission" date="2020-11" db="EMBL/GenBank/DDBJ databases">
        <authorList>
            <person name="Davenport K.M."/>
            <person name="Bickhart D.M."/>
            <person name="Smith T.P.L."/>
            <person name="Murdoch B.M."/>
            <person name="Rosen B.D."/>
        </authorList>
    </citation>
    <scope>NUCLEOTIDE SEQUENCE [LARGE SCALE GENOMIC DNA]</scope>
    <source>
        <strain evidence="1">OAR_USU_Benz2616</strain>
    </source>
</reference>
<dbReference type="Ensembl" id="ENSOART00020038607.2">
    <property type="protein sequence ID" value="ENSOARP00020031977.1"/>
    <property type="gene ID" value="ENSOARG00020024634.2"/>
</dbReference>
<sequence length="204" mass="22769">MATHSIAAWMLVLLAMGLSLARARAVPSTIRKGCNTGMFKSLLPGELVAFKKEKDRNSLEDSLLQKDWECTSYLFPKTRDLKHLQVSWESQLQACVSAWGTWAGSVGSGKMGPHPSVPSPVSHTTLFCAWVWAQPAAGCRPQGLFQHWLQQLQEAPEKVSDPGKWETSHLSHRSLKTASRPSSFNLFHLLTWDVNCVTRRQVCI</sequence>
<reference evidence="1" key="3">
    <citation type="submission" date="2025-09" db="UniProtKB">
        <authorList>
            <consortium name="Ensembl"/>
        </authorList>
    </citation>
    <scope>IDENTIFICATION</scope>
</reference>
<evidence type="ECO:0000313" key="1">
    <source>
        <dbReference type="Ensembl" id="ENSOARP00020031977.1"/>
    </source>
</evidence>
<protein>
    <submittedName>
        <fullName evidence="1">Uncharacterized protein</fullName>
    </submittedName>
</protein>
<reference evidence="1" key="2">
    <citation type="submission" date="2025-08" db="UniProtKB">
        <authorList>
            <consortium name="Ensembl"/>
        </authorList>
    </citation>
    <scope>IDENTIFICATION</scope>
</reference>